<dbReference type="KEGG" id="kne:92179331"/>
<feature type="compositionally biased region" description="Basic and acidic residues" evidence="1">
    <location>
        <begin position="84"/>
        <end position="97"/>
    </location>
</feature>
<sequence length="204" mass="22378">MPETAQSRTRSRSRSIGDKFKRAVGWPSGGWRGKQRMTHGQESNEEGGTTDKSSSPDPALWDTSPPASHTREFQMESKNSGAVNDDKPWLSVDRRQQETPSGIGSRVSHQSDLKIPDPGETLFFSDSSSDEPEPFYLEKFVRPTVSRPSQPSGHTGDEGQCSAEVSKPSFPLRSNTGDSQNSQASSSGRVPNFSRHISPRKDAD</sequence>
<organism evidence="2 3">
    <name type="scientific">Kwoniella newhampshirensis</name>
    <dbReference type="NCBI Taxonomy" id="1651941"/>
    <lineage>
        <taxon>Eukaryota</taxon>
        <taxon>Fungi</taxon>
        <taxon>Dikarya</taxon>
        <taxon>Basidiomycota</taxon>
        <taxon>Agaricomycotina</taxon>
        <taxon>Tremellomycetes</taxon>
        <taxon>Tremellales</taxon>
        <taxon>Cryptococcaceae</taxon>
        <taxon>Kwoniella</taxon>
    </lineage>
</organism>
<feature type="region of interest" description="Disordered" evidence="1">
    <location>
        <begin position="1"/>
        <end position="204"/>
    </location>
</feature>
<evidence type="ECO:0000313" key="3">
    <source>
        <dbReference type="Proteomes" id="UP001388673"/>
    </source>
</evidence>
<feature type="compositionally biased region" description="Polar residues" evidence="1">
    <location>
        <begin position="172"/>
        <end position="189"/>
    </location>
</feature>
<dbReference type="EMBL" id="JBCAWK010000004">
    <property type="protein sequence ID" value="KAK8861253.1"/>
    <property type="molecule type" value="Genomic_DNA"/>
</dbReference>
<keyword evidence="3" id="KW-1185">Reference proteome</keyword>
<dbReference type="AlphaFoldDB" id="A0AAW0Z0Q9"/>
<feature type="compositionally biased region" description="Polar residues" evidence="1">
    <location>
        <begin position="98"/>
        <end position="108"/>
    </location>
</feature>
<dbReference type="RefSeq" id="XP_066803878.1">
    <property type="nucleotide sequence ID" value="XM_066945189.1"/>
</dbReference>
<gene>
    <name evidence="2" type="ORF">IAR55_002072</name>
</gene>
<name>A0AAW0Z0Q9_9TREE</name>
<proteinExistence type="predicted"/>
<protein>
    <submittedName>
        <fullName evidence="2">Uncharacterized protein</fullName>
    </submittedName>
</protein>
<dbReference type="Proteomes" id="UP001388673">
    <property type="component" value="Unassembled WGS sequence"/>
</dbReference>
<feature type="compositionally biased region" description="Polar residues" evidence="1">
    <location>
        <begin position="38"/>
        <end position="56"/>
    </location>
</feature>
<reference evidence="2 3" key="1">
    <citation type="journal article" date="2024" name="bioRxiv">
        <title>Comparative genomics of Cryptococcus and Kwoniella reveals pathogenesis evolution and contrasting karyotype dynamics via intercentromeric recombination or chromosome fusion.</title>
        <authorList>
            <person name="Coelho M.A."/>
            <person name="David-Palma M."/>
            <person name="Shea T."/>
            <person name="Bowers K."/>
            <person name="McGinley-Smith S."/>
            <person name="Mohammad A.W."/>
            <person name="Gnirke A."/>
            <person name="Yurkov A.M."/>
            <person name="Nowrousian M."/>
            <person name="Sun S."/>
            <person name="Cuomo C.A."/>
            <person name="Heitman J."/>
        </authorList>
    </citation>
    <scope>NUCLEOTIDE SEQUENCE [LARGE SCALE GENOMIC DNA]</scope>
    <source>
        <strain evidence="2 3">CBS 13917</strain>
    </source>
</reference>
<evidence type="ECO:0000256" key="1">
    <source>
        <dbReference type="SAM" id="MobiDB-lite"/>
    </source>
</evidence>
<comment type="caution">
    <text evidence="2">The sequence shown here is derived from an EMBL/GenBank/DDBJ whole genome shotgun (WGS) entry which is preliminary data.</text>
</comment>
<dbReference type="GeneID" id="92179331"/>
<evidence type="ECO:0000313" key="2">
    <source>
        <dbReference type="EMBL" id="KAK8861253.1"/>
    </source>
</evidence>
<accession>A0AAW0Z0Q9</accession>